<protein>
    <recommendedName>
        <fullName evidence="4">TonB C-terminal domain-containing protein</fullName>
    </recommendedName>
</protein>
<dbReference type="STRING" id="1642818.AWE51_25005"/>
<dbReference type="RefSeq" id="WP_066314756.1">
    <property type="nucleotide sequence ID" value="NZ_LQRT01000015.1"/>
</dbReference>
<gene>
    <name evidence="2" type="ORF">AWE51_25005</name>
</gene>
<sequence>MKNSIWYISLLVFTFSSCNYFVLKKDKKEELVKEKLDKFNWDEVEQPPLFVPCENSIEEELELCFQNTITKHFHQFLSDQPIKVKKRINDTVWIPVLITKNSQILLKDFEIPDRIESEIPNLKDLLETAINSLPKVAPAHKRGTPVTALYKLPLVIRID</sequence>
<reference evidence="2 3" key="1">
    <citation type="submission" date="2016-01" db="EMBL/GenBank/DDBJ databases">
        <title>The draft genome sequence of Aquimarina sp. RZW4-3-2.</title>
        <authorList>
            <person name="Wang Y."/>
        </authorList>
    </citation>
    <scope>NUCLEOTIDE SEQUENCE [LARGE SCALE GENOMIC DNA]</scope>
    <source>
        <strain evidence="2 3">RZW4-3-2</strain>
    </source>
</reference>
<dbReference type="OrthoDB" id="1191002at2"/>
<dbReference type="PROSITE" id="PS51257">
    <property type="entry name" value="PROKAR_LIPOPROTEIN"/>
    <property type="match status" value="1"/>
</dbReference>
<accession>A0A162ZZU2</accession>
<keyword evidence="1" id="KW-0812">Transmembrane</keyword>
<evidence type="ECO:0000256" key="1">
    <source>
        <dbReference type="SAM" id="Phobius"/>
    </source>
</evidence>
<feature type="transmembrane region" description="Helical" evidence="1">
    <location>
        <begin position="6"/>
        <end position="23"/>
    </location>
</feature>
<evidence type="ECO:0000313" key="3">
    <source>
        <dbReference type="Proteomes" id="UP000076715"/>
    </source>
</evidence>
<comment type="caution">
    <text evidence="2">The sequence shown here is derived from an EMBL/GenBank/DDBJ whole genome shotgun (WGS) entry which is preliminary data.</text>
</comment>
<evidence type="ECO:0000313" key="2">
    <source>
        <dbReference type="EMBL" id="KZS40161.1"/>
    </source>
</evidence>
<keyword evidence="3" id="KW-1185">Reference proteome</keyword>
<keyword evidence="1" id="KW-1133">Transmembrane helix</keyword>
<name>A0A162ZZU2_9FLAO</name>
<dbReference type="AlphaFoldDB" id="A0A162ZZU2"/>
<dbReference type="Proteomes" id="UP000076715">
    <property type="component" value="Unassembled WGS sequence"/>
</dbReference>
<dbReference type="EMBL" id="LQRT01000015">
    <property type="protein sequence ID" value="KZS40161.1"/>
    <property type="molecule type" value="Genomic_DNA"/>
</dbReference>
<keyword evidence="1" id="KW-0472">Membrane</keyword>
<evidence type="ECO:0008006" key="4">
    <source>
        <dbReference type="Google" id="ProtNLM"/>
    </source>
</evidence>
<organism evidence="2 3">
    <name type="scientific">Aquimarina aggregata</name>
    <dbReference type="NCBI Taxonomy" id="1642818"/>
    <lineage>
        <taxon>Bacteria</taxon>
        <taxon>Pseudomonadati</taxon>
        <taxon>Bacteroidota</taxon>
        <taxon>Flavobacteriia</taxon>
        <taxon>Flavobacteriales</taxon>
        <taxon>Flavobacteriaceae</taxon>
        <taxon>Aquimarina</taxon>
    </lineage>
</organism>
<proteinExistence type="predicted"/>